<comment type="caution">
    <text evidence="2">The sequence shown here is derived from an EMBL/GenBank/DDBJ whole genome shotgun (WGS) entry which is preliminary data.</text>
</comment>
<proteinExistence type="predicted"/>
<keyword evidence="3" id="KW-1185">Reference proteome</keyword>
<dbReference type="AlphaFoldDB" id="A0A8X6XPU8"/>
<name>A0A8X6XPU8_9ARAC</name>
<accession>A0A8X6XPU8</accession>
<sequence length="88" mass="9391">MAPLLVGAGAPPEWRPRFLVSLRSVCRGTRQQHAVLDAVGGHARRPRHVDGAPAEASAGTPQAPFPLPLKPSPGFPQVSQEAAQRKKR</sequence>
<gene>
    <name evidence="2" type="ORF">TNIN_217861</name>
</gene>
<dbReference type="EMBL" id="BMAV01010944">
    <property type="protein sequence ID" value="GFY56399.1"/>
    <property type="molecule type" value="Genomic_DNA"/>
</dbReference>
<feature type="region of interest" description="Disordered" evidence="1">
    <location>
        <begin position="39"/>
        <end position="88"/>
    </location>
</feature>
<dbReference type="Proteomes" id="UP000886998">
    <property type="component" value="Unassembled WGS sequence"/>
</dbReference>
<feature type="compositionally biased region" description="Pro residues" evidence="1">
    <location>
        <begin position="63"/>
        <end position="74"/>
    </location>
</feature>
<evidence type="ECO:0000313" key="3">
    <source>
        <dbReference type="Proteomes" id="UP000886998"/>
    </source>
</evidence>
<protein>
    <submittedName>
        <fullName evidence="2">Uncharacterized protein</fullName>
    </submittedName>
</protein>
<evidence type="ECO:0000313" key="2">
    <source>
        <dbReference type="EMBL" id="GFY56399.1"/>
    </source>
</evidence>
<reference evidence="2" key="1">
    <citation type="submission" date="2020-08" db="EMBL/GenBank/DDBJ databases">
        <title>Multicomponent nature underlies the extraordinary mechanical properties of spider dragline silk.</title>
        <authorList>
            <person name="Kono N."/>
            <person name="Nakamura H."/>
            <person name="Mori M."/>
            <person name="Yoshida Y."/>
            <person name="Ohtoshi R."/>
            <person name="Malay A.D."/>
            <person name="Moran D.A.P."/>
            <person name="Tomita M."/>
            <person name="Numata K."/>
            <person name="Arakawa K."/>
        </authorList>
    </citation>
    <scope>NUCLEOTIDE SEQUENCE</scope>
</reference>
<organism evidence="2 3">
    <name type="scientific">Trichonephila inaurata madagascariensis</name>
    <dbReference type="NCBI Taxonomy" id="2747483"/>
    <lineage>
        <taxon>Eukaryota</taxon>
        <taxon>Metazoa</taxon>
        <taxon>Ecdysozoa</taxon>
        <taxon>Arthropoda</taxon>
        <taxon>Chelicerata</taxon>
        <taxon>Arachnida</taxon>
        <taxon>Araneae</taxon>
        <taxon>Araneomorphae</taxon>
        <taxon>Entelegynae</taxon>
        <taxon>Araneoidea</taxon>
        <taxon>Nephilidae</taxon>
        <taxon>Trichonephila</taxon>
        <taxon>Trichonephila inaurata</taxon>
    </lineage>
</organism>
<evidence type="ECO:0000256" key="1">
    <source>
        <dbReference type="SAM" id="MobiDB-lite"/>
    </source>
</evidence>